<name>A0A7W0BXN2_9BACL</name>
<dbReference type="AlphaFoldDB" id="A0A7W0BXN2"/>
<organism evidence="1 2">
    <name type="scientific">[Anoxybacillus] calidus</name>
    <dbReference type="NCBI Taxonomy" id="575178"/>
    <lineage>
        <taxon>Bacteria</taxon>
        <taxon>Bacillati</taxon>
        <taxon>Bacillota</taxon>
        <taxon>Bacilli</taxon>
        <taxon>Bacillales</taxon>
        <taxon>Anoxybacillaceae</taxon>
        <taxon>Paranoxybacillus</taxon>
    </lineage>
</organism>
<reference evidence="1 2" key="1">
    <citation type="submission" date="2020-07" db="EMBL/GenBank/DDBJ databases">
        <title>Genomic Encyclopedia of Type Strains, Phase IV (KMG-IV): sequencing the most valuable type-strain genomes for metagenomic binning, comparative biology and taxonomic classification.</title>
        <authorList>
            <person name="Goeker M."/>
        </authorList>
    </citation>
    <scope>NUCLEOTIDE SEQUENCE [LARGE SCALE GENOMIC DNA]</scope>
    <source>
        <strain evidence="1 2">DSM 25220</strain>
    </source>
</reference>
<comment type="caution">
    <text evidence="1">The sequence shown here is derived from an EMBL/GenBank/DDBJ whole genome shotgun (WGS) entry which is preliminary data.</text>
</comment>
<evidence type="ECO:0000313" key="2">
    <source>
        <dbReference type="Proteomes" id="UP000580891"/>
    </source>
</evidence>
<accession>A0A7W0BXN2</accession>
<dbReference type="Proteomes" id="UP000580891">
    <property type="component" value="Unassembled WGS sequence"/>
</dbReference>
<evidence type="ECO:0000313" key="1">
    <source>
        <dbReference type="EMBL" id="MBA2872531.1"/>
    </source>
</evidence>
<gene>
    <name evidence="1" type="ORF">HNQ85_002842</name>
</gene>
<dbReference type="EMBL" id="JACDUU010000007">
    <property type="protein sequence ID" value="MBA2872531.1"/>
    <property type="molecule type" value="Genomic_DNA"/>
</dbReference>
<proteinExistence type="predicted"/>
<protein>
    <submittedName>
        <fullName evidence="1">Uncharacterized protein</fullName>
    </submittedName>
</protein>
<keyword evidence="2" id="KW-1185">Reference proteome</keyword>
<sequence length="45" mass="5417">MDTITYTLFGLILYGAIDKREMSKKMRLIIRKSRAEIYITFKRKC</sequence>